<organism evidence="1 2">
    <name type="scientific">Silurus meridionalis</name>
    <name type="common">Southern catfish</name>
    <name type="synonym">Silurus soldatovi meridionalis</name>
    <dbReference type="NCBI Taxonomy" id="175797"/>
    <lineage>
        <taxon>Eukaryota</taxon>
        <taxon>Metazoa</taxon>
        <taxon>Chordata</taxon>
        <taxon>Craniata</taxon>
        <taxon>Vertebrata</taxon>
        <taxon>Euteleostomi</taxon>
        <taxon>Actinopterygii</taxon>
        <taxon>Neopterygii</taxon>
        <taxon>Teleostei</taxon>
        <taxon>Ostariophysi</taxon>
        <taxon>Siluriformes</taxon>
        <taxon>Siluridae</taxon>
        <taxon>Silurus</taxon>
    </lineage>
</organism>
<sequence length="125" mass="14156">IRRHGISFHCYADDTQLYISSKPGDTAQLTRITEYLGVILDSNLSFNNHINQVTKTAFFHLRNISKLRNMSSISDAEKLIHAFMTFRIDYCNVLLGGCPASLINKLQLVQNAAARVLTRSRNMII</sequence>
<dbReference type="Proteomes" id="UP000606274">
    <property type="component" value="Unassembled WGS sequence"/>
</dbReference>
<evidence type="ECO:0008006" key="3">
    <source>
        <dbReference type="Google" id="ProtNLM"/>
    </source>
</evidence>
<evidence type="ECO:0000313" key="2">
    <source>
        <dbReference type="Proteomes" id="UP000606274"/>
    </source>
</evidence>
<dbReference type="PANTHER" id="PTHR33332">
    <property type="entry name" value="REVERSE TRANSCRIPTASE DOMAIN-CONTAINING PROTEIN"/>
    <property type="match status" value="1"/>
</dbReference>
<keyword evidence="2" id="KW-1185">Reference proteome</keyword>
<comment type="caution">
    <text evidence="1">The sequence shown here is derived from an EMBL/GenBank/DDBJ whole genome shotgun (WGS) entry which is preliminary data.</text>
</comment>
<dbReference type="EMBL" id="JABFDY010000004">
    <property type="protein sequence ID" value="KAF7707938.1"/>
    <property type="molecule type" value="Genomic_DNA"/>
</dbReference>
<dbReference type="AlphaFoldDB" id="A0A8T0BLH8"/>
<evidence type="ECO:0000313" key="1">
    <source>
        <dbReference type="EMBL" id="KAF7707938.1"/>
    </source>
</evidence>
<name>A0A8T0BLH8_SILME</name>
<gene>
    <name evidence="1" type="ORF">HF521_016995</name>
</gene>
<reference evidence="1" key="1">
    <citation type="submission" date="2020-08" db="EMBL/GenBank/DDBJ databases">
        <title>Chromosome-level assembly of Southern catfish (Silurus meridionalis) provides insights into visual adaptation to the nocturnal and benthic lifestyles.</title>
        <authorList>
            <person name="Zhang Y."/>
            <person name="Wang D."/>
            <person name="Peng Z."/>
        </authorList>
    </citation>
    <scope>NUCLEOTIDE SEQUENCE</scope>
    <source>
        <strain evidence="1">SWU-2019-XX</strain>
        <tissue evidence="1">Muscle</tissue>
    </source>
</reference>
<proteinExistence type="predicted"/>
<accession>A0A8T0BLH8</accession>
<feature type="non-terminal residue" evidence="1">
    <location>
        <position position="125"/>
    </location>
</feature>
<protein>
    <recommendedName>
        <fullName evidence="3">Reverse transcriptase</fullName>
    </recommendedName>
</protein>